<dbReference type="InterPro" id="IPR006740">
    <property type="entry name" value="DUF604"/>
</dbReference>
<feature type="transmembrane region" description="Helical" evidence="1">
    <location>
        <begin position="12"/>
        <end position="33"/>
    </location>
</feature>
<keyword evidence="1" id="KW-1133">Transmembrane helix</keyword>
<reference evidence="2 3" key="1">
    <citation type="journal article" date="2021" name="Nat. Commun.">
        <title>Incipient diploidization of the medicinal plant Perilla within 10,000 years.</title>
        <authorList>
            <person name="Zhang Y."/>
            <person name="Shen Q."/>
            <person name="Leng L."/>
            <person name="Zhang D."/>
            <person name="Chen S."/>
            <person name="Shi Y."/>
            <person name="Ning Z."/>
            <person name="Chen S."/>
        </authorList>
    </citation>
    <scope>NUCLEOTIDE SEQUENCE [LARGE SCALE GENOMIC DNA]</scope>
    <source>
        <strain evidence="3">cv. PC099</strain>
    </source>
</reference>
<evidence type="ECO:0000256" key="1">
    <source>
        <dbReference type="SAM" id="Phobius"/>
    </source>
</evidence>
<organism evidence="2 3">
    <name type="scientific">Perilla frutescens var. hirtella</name>
    <name type="common">Perilla citriodora</name>
    <name type="synonym">Perilla setoyensis</name>
    <dbReference type="NCBI Taxonomy" id="608512"/>
    <lineage>
        <taxon>Eukaryota</taxon>
        <taxon>Viridiplantae</taxon>
        <taxon>Streptophyta</taxon>
        <taxon>Embryophyta</taxon>
        <taxon>Tracheophyta</taxon>
        <taxon>Spermatophyta</taxon>
        <taxon>Magnoliopsida</taxon>
        <taxon>eudicotyledons</taxon>
        <taxon>Gunneridae</taxon>
        <taxon>Pentapetalae</taxon>
        <taxon>asterids</taxon>
        <taxon>lamiids</taxon>
        <taxon>Lamiales</taxon>
        <taxon>Lamiaceae</taxon>
        <taxon>Nepetoideae</taxon>
        <taxon>Elsholtzieae</taxon>
        <taxon>Perilla</taxon>
    </lineage>
</organism>
<keyword evidence="3" id="KW-1185">Reference proteome</keyword>
<name>A0AAD4IYE8_PERFH</name>
<dbReference type="Proteomes" id="UP001190926">
    <property type="component" value="Unassembled WGS sequence"/>
</dbReference>
<proteinExistence type="predicted"/>
<evidence type="ECO:0000313" key="3">
    <source>
        <dbReference type="Proteomes" id="UP001190926"/>
    </source>
</evidence>
<comment type="caution">
    <text evidence="2">The sequence shown here is derived from an EMBL/GenBank/DDBJ whole genome shotgun (WGS) entry which is preliminary data.</text>
</comment>
<evidence type="ECO:0000313" key="2">
    <source>
        <dbReference type="EMBL" id="KAH6823820.1"/>
    </source>
</evidence>
<sequence length="481" mass="54562">MKMASPFSSDKFAVANLCQLRSVSAFVIVYLIFTISLPNQLMYPNFSASQFFSFFIKQTQFQKNWDIDNSPTKLSHLAFGVLGSEGEWHFRKQYIESWWRPNMTRGFLYLDKAPATDLLPWSVTSPPYRVSDNLTMFLEEIRAVVPMVIRLVHGIKEVLRDVGDENLRWVVMGDDDSIFFVDNIVDVLAQYDHNKYYYIGGASESMASNVRFSFNMGFGGAGIVLSYTLAKALADDMENCLRRHAPFLITSDSIVMACVGDIGVDLSPNKGLHQIDLQGDISGFLSSHPKSPVMSLHHLDMAEPIFPKMNSIEALRHLMKAAAADQSRTLQQVLCHERQRHWTISVSWGYSAHIYERIMPRSHLLNPIHTFVGNSTPFYMFNTRMPTSDPCEAPHIFFLKDVNHSSAGILTTYSRAAPRQINDSCPYCDNQCPHFVTEIHVFSLITKRTQNDRCECCDFVGVNGTTAEVKFRECNRGEIIA</sequence>
<dbReference type="Gene3D" id="3.90.550.50">
    <property type="match status" value="1"/>
</dbReference>
<dbReference type="PANTHER" id="PTHR10811">
    <property type="entry name" value="FRINGE-RELATED"/>
    <property type="match status" value="1"/>
</dbReference>
<gene>
    <name evidence="2" type="ORF">C2S53_006935</name>
</gene>
<dbReference type="FunFam" id="3.90.550.50:FF:000061">
    <property type="entry name" value="AT4g00300 protein"/>
    <property type="match status" value="1"/>
</dbReference>
<accession>A0AAD4IYE8</accession>
<dbReference type="AlphaFoldDB" id="A0AAD4IYE8"/>
<protein>
    <submittedName>
        <fullName evidence="2">Uncharacterized protein</fullName>
    </submittedName>
</protein>
<keyword evidence="1" id="KW-0812">Transmembrane</keyword>
<dbReference type="EMBL" id="SDAM02000556">
    <property type="protein sequence ID" value="KAH6823820.1"/>
    <property type="molecule type" value="Genomic_DNA"/>
</dbReference>
<keyword evidence="1" id="KW-0472">Membrane</keyword>
<dbReference type="Pfam" id="PF04646">
    <property type="entry name" value="DUF604"/>
    <property type="match status" value="1"/>
</dbReference>